<keyword evidence="3" id="KW-1185">Reference proteome</keyword>
<evidence type="ECO:0000313" key="3">
    <source>
        <dbReference type="Proteomes" id="UP001066276"/>
    </source>
</evidence>
<sequence>MSPWCHTANKSAWERSVTLVPYSKQKRVGAQRNLGATRQAEAHGSEISPECRTQQAKVCRSAASSCTLNKFRTCCHDGDPLRCARMLLKLF</sequence>
<gene>
    <name evidence="1" type="ORF">NDU88_005016</name>
    <name evidence="2" type="ORF">NDU88_005017</name>
</gene>
<name>A0AAV7NLB3_PLEWA</name>
<accession>A0AAV7NLB3</accession>
<dbReference type="AlphaFoldDB" id="A0AAV7NLB3"/>
<protein>
    <submittedName>
        <fullName evidence="1">Uncharacterized protein</fullName>
    </submittedName>
</protein>
<dbReference type="EMBL" id="JANPWB010000012">
    <property type="protein sequence ID" value="KAJ1116812.1"/>
    <property type="molecule type" value="Genomic_DNA"/>
</dbReference>
<proteinExistence type="predicted"/>
<evidence type="ECO:0000313" key="1">
    <source>
        <dbReference type="EMBL" id="KAJ1116811.1"/>
    </source>
</evidence>
<dbReference type="EMBL" id="JANPWB010000012">
    <property type="protein sequence ID" value="KAJ1116811.1"/>
    <property type="molecule type" value="Genomic_DNA"/>
</dbReference>
<comment type="caution">
    <text evidence="1">The sequence shown here is derived from an EMBL/GenBank/DDBJ whole genome shotgun (WGS) entry which is preliminary data.</text>
</comment>
<dbReference type="Proteomes" id="UP001066276">
    <property type="component" value="Chromosome 8"/>
</dbReference>
<evidence type="ECO:0000313" key="2">
    <source>
        <dbReference type="EMBL" id="KAJ1116812.1"/>
    </source>
</evidence>
<reference evidence="1" key="1">
    <citation type="journal article" date="2022" name="bioRxiv">
        <title>Sequencing and chromosome-scale assembly of the giantPleurodeles waltlgenome.</title>
        <authorList>
            <person name="Brown T."/>
            <person name="Elewa A."/>
            <person name="Iarovenko S."/>
            <person name="Subramanian E."/>
            <person name="Araus A.J."/>
            <person name="Petzold A."/>
            <person name="Susuki M."/>
            <person name="Suzuki K.-i.T."/>
            <person name="Hayashi T."/>
            <person name="Toyoda A."/>
            <person name="Oliveira C."/>
            <person name="Osipova E."/>
            <person name="Leigh N.D."/>
            <person name="Simon A."/>
            <person name="Yun M.H."/>
        </authorList>
    </citation>
    <scope>NUCLEOTIDE SEQUENCE</scope>
    <source>
        <strain evidence="1">20211129_DDA</strain>
        <tissue evidence="1">Liver</tissue>
    </source>
</reference>
<organism evidence="1 3">
    <name type="scientific">Pleurodeles waltl</name>
    <name type="common">Iberian ribbed newt</name>
    <dbReference type="NCBI Taxonomy" id="8319"/>
    <lineage>
        <taxon>Eukaryota</taxon>
        <taxon>Metazoa</taxon>
        <taxon>Chordata</taxon>
        <taxon>Craniata</taxon>
        <taxon>Vertebrata</taxon>
        <taxon>Euteleostomi</taxon>
        <taxon>Amphibia</taxon>
        <taxon>Batrachia</taxon>
        <taxon>Caudata</taxon>
        <taxon>Salamandroidea</taxon>
        <taxon>Salamandridae</taxon>
        <taxon>Pleurodelinae</taxon>
        <taxon>Pleurodeles</taxon>
    </lineage>
</organism>